<proteinExistence type="inferred from homology"/>
<dbReference type="InterPro" id="IPR014729">
    <property type="entry name" value="Rossmann-like_a/b/a_fold"/>
</dbReference>
<dbReference type="PANTHER" id="PTHR42914:SF1">
    <property type="entry name" value="7-CYANO-7-DEAZAGUANINE SYNTHASE"/>
    <property type="match status" value="1"/>
</dbReference>
<sequence>MKALLLSGGVDSMALAHWIRPDVAVTVDYGQLPAAAEIEVAAATCAKLGIRHEIVRVDCRALGIGHLAGQAEIGRLAPTPEWWPYRNQLLVTLAGMRLVNEGLSEVMLGTVASDSAHADGRPEFLAAMDALMAVQEGRVRITAPAAAMTAVDLVLRSGVPDDMLGRSFSCHASEYPCGQCRGCAKRDDVLAAVAALRA</sequence>
<dbReference type="Gene3D" id="3.40.50.620">
    <property type="entry name" value="HUPs"/>
    <property type="match status" value="1"/>
</dbReference>
<comment type="similarity">
    <text evidence="8">Belongs to the QueC family.</text>
</comment>
<keyword evidence="4" id="KW-0547">Nucleotide-binding</keyword>
<keyword evidence="2" id="KW-0436">Ligase</keyword>
<dbReference type="EMBL" id="JABFDB010000008">
    <property type="protein sequence ID" value="NYZ20518.1"/>
    <property type="molecule type" value="Genomic_DNA"/>
</dbReference>
<evidence type="ECO:0000256" key="9">
    <source>
        <dbReference type="ARBA" id="ARBA00039149"/>
    </source>
</evidence>
<comment type="pathway">
    <text evidence="1">Purine metabolism; 7-cyano-7-deazaguanine biosynthesis.</text>
</comment>
<evidence type="ECO:0000256" key="1">
    <source>
        <dbReference type="ARBA" id="ARBA00005061"/>
    </source>
</evidence>
<keyword evidence="5" id="KW-0671">Queuosine biosynthesis</keyword>
<keyword evidence="12" id="KW-1185">Reference proteome</keyword>
<evidence type="ECO:0000256" key="5">
    <source>
        <dbReference type="ARBA" id="ARBA00022785"/>
    </source>
</evidence>
<keyword evidence="3" id="KW-0479">Metal-binding</keyword>
<dbReference type="Pfam" id="PF06508">
    <property type="entry name" value="QueC"/>
    <property type="match status" value="1"/>
</dbReference>
<evidence type="ECO:0000313" key="11">
    <source>
        <dbReference type="EMBL" id="NYZ20518.1"/>
    </source>
</evidence>
<accession>A0ABX2T8B2</accession>
<gene>
    <name evidence="11" type="ORF">HND93_12415</name>
</gene>
<comment type="caution">
    <text evidence="11">The sequence shown here is derived from an EMBL/GenBank/DDBJ whole genome shotgun (WGS) entry which is preliminary data.</text>
</comment>
<dbReference type="Proteomes" id="UP000584642">
    <property type="component" value="Unassembled WGS sequence"/>
</dbReference>
<protein>
    <recommendedName>
        <fullName evidence="9">7-cyano-7-deazaguanine synthase</fullName>
        <ecNumber evidence="9">6.3.4.20</ecNumber>
    </recommendedName>
</protein>
<reference evidence="11 12" key="1">
    <citation type="submission" date="2020-05" db="EMBL/GenBank/DDBJ databases">
        <title>Azospirillum oleiclasticum sp. nov, a nitrogen-fixing and heavy crude oil-emulsifying bacterium isolated from the crude oil of Yumen Oilfield.</title>
        <authorList>
            <person name="Wu D."/>
            <person name="Cai M."/>
            <person name="Zhang X."/>
        </authorList>
    </citation>
    <scope>NUCLEOTIDE SEQUENCE [LARGE SCALE GENOMIC DNA]</scope>
    <source>
        <strain evidence="11 12">ROY-1-1-2</strain>
    </source>
</reference>
<dbReference type="RefSeq" id="WP_180282294.1">
    <property type="nucleotide sequence ID" value="NZ_JABFDB010000008.1"/>
</dbReference>
<dbReference type="EC" id="6.3.4.20" evidence="9"/>
<evidence type="ECO:0000256" key="6">
    <source>
        <dbReference type="ARBA" id="ARBA00022833"/>
    </source>
</evidence>
<evidence type="ECO:0000256" key="3">
    <source>
        <dbReference type="ARBA" id="ARBA00022723"/>
    </source>
</evidence>
<evidence type="ECO:0000256" key="8">
    <source>
        <dbReference type="ARBA" id="ARBA00037993"/>
    </source>
</evidence>
<evidence type="ECO:0000256" key="4">
    <source>
        <dbReference type="ARBA" id="ARBA00022741"/>
    </source>
</evidence>
<dbReference type="InterPro" id="IPR018317">
    <property type="entry name" value="QueC"/>
</dbReference>
<name>A0ABX2T8B2_9PROT</name>
<dbReference type="PANTHER" id="PTHR42914">
    <property type="entry name" value="7-CYANO-7-DEAZAGUANINE SYNTHASE"/>
    <property type="match status" value="1"/>
</dbReference>
<comment type="catalytic activity">
    <reaction evidence="10">
        <text>7-carboxy-7-carbaguanine + NH4(+) + 2 ATP = 7-cyano-7-carbaguanine + 2 AMP + 2 diphosphate + 2 H(+)</text>
        <dbReference type="Rhea" id="RHEA:27982"/>
        <dbReference type="ChEBI" id="CHEBI:15378"/>
        <dbReference type="ChEBI" id="CHEBI:28938"/>
        <dbReference type="ChEBI" id="CHEBI:30616"/>
        <dbReference type="ChEBI" id="CHEBI:33019"/>
        <dbReference type="ChEBI" id="CHEBI:45075"/>
        <dbReference type="ChEBI" id="CHEBI:61036"/>
        <dbReference type="ChEBI" id="CHEBI:456215"/>
        <dbReference type="EC" id="6.3.4.20"/>
    </reaction>
</comment>
<evidence type="ECO:0000256" key="2">
    <source>
        <dbReference type="ARBA" id="ARBA00022598"/>
    </source>
</evidence>
<keyword evidence="7" id="KW-0067">ATP-binding</keyword>
<keyword evidence="6" id="KW-0862">Zinc</keyword>
<dbReference type="SUPFAM" id="SSF52402">
    <property type="entry name" value="Adenine nucleotide alpha hydrolases-like"/>
    <property type="match status" value="1"/>
</dbReference>
<evidence type="ECO:0000256" key="10">
    <source>
        <dbReference type="ARBA" id="ARBA00047890"/>
    </source>
</evidence>
<organism evidence="11 12">
    <name type="scientific">Azospirillum oleiclasticum</name>
    <dbReference type="NCBI Taxonomy" id="2735135"/>
    <lineage>
        <taxon>Bacteria</taxon>
        <taxon>Pseudomonadati</taxon>
        <taxon>Pseudomonadota</taxon>
        <taxon>Alphaproteobacteria</taxon>
        <taxon>Rhodospirillales</taxon>
        <taxon>Azospirillaceae</taxon>
        <taxon>Azospirillum</taxon>
    </lineage>
</organism>
<evidence type="ECO:0000313" key="12">
    <source>
        <dbReference type="Proteomes" id="UP000584642"/>
    </source>
</evidence>
<evidence type="ECO:0000256" key="7">
    <source>
        <dbReference type="ARBA" id="ARBA00022840"/>
    </source>
</evidence>